<dbReference type="NCBIfam" id="NF038085">
    <property type="entry name" value="MSMEG_6728_fam"/>
    <property type="match status" value="1"/>
</dbReference>
<evidence type="ECO:0000313" key="1">
    <source>
        <dbReference type="EMBL" id="SNT00895.1"/>
    </source>
</evidence>
<dbReference type="EMBL" id="FZOW01000008">
    <property type="protein sequence ID" value="SNT00895.1"/>
    <property type="molecule type" value="Genomic_DNA"/>
</dbReference>
<name>A0A239J508_9NOCA</name>
<organism evidence="1 2">
    <name type="scientific">Rhodococcoides kyotonense</name>
    <dbReference type="NCBI Taxonomy" id="398843"/>
    <lineage>
        <taxon>Bacteria</taxon>
        <taxon>Bacillati</taxon>
        <taxon>Actinomycetota</taxon>
        <taxon>Actinomycetes</taxon>
        <taxon>Mycobacteriales</taxon>
        <taxon>Nocardiaceae</taxon>
        <taxon>Rhodococcoides</taxon>
    </lineage>
</organism>
<accession>A0A239J508</accession>
<dbReference type="InterPro" id="IPR004260">
    <property type="entry name" value="Pyr-dimer_DNA_glycosylase"/>
</dbReference>
<dbReference type="RefSeq" id="WP_176444299.1">
    <property type="nucleotide sequence ID" value="NZ_FZOW01000008.1"/>
</dbReference>
<sequence length="313" mass="34286">MQTFLPEAGFVRSARALDDRRLGKQRVETFQILRALIWPTYGWKRHPAVTMWRGFTPALIAYGVATCREWAARGHADALEAQLLDYGPAFTFDELSREGRLPPWLGDDAVHDSHRRSLANKAPDLYPKDWSGDTGYVWPTPPYPVWPLPFRVGTDTLAAETPTKTVGHLLDAAAPGAALLEPGHPAWDALQQLKKRESVAIDFTEPSTLALAASRIRAGLTARILDLDAPTDDPLPAKTSEQGGTVSKSIARMPSEEDREAMAAEATDPGRIRYFRRGQTVVDPSRFSLVVTTGAPVPAELADTTTLAITPAR</sequence>
<dbReference type="Pfam" id="PF03013">
    <property type="entry name" value="Pyr_excise"/>
    <property type="match status" value="1"/>
</dbReference>
<proteinExistence type="predicted"/>
<dbReference type="AlphaFoldDB" id="A0A239J508"/>
<reference evidence="2" key="1">
    <citation type="submission" date="2017-06" db="EMBL/GenBank/DDBJ databases">
        <authorList>
            <person name="Varghese N."/>
            <person name="Submissions S."/>
        </authorList>
    </citation>
    <scope>NUCLEOTIDE SEQUENCE [LARGE SCALE GENOMIC DNA]</scope>
    <source>
        <strain evidence="2">JCM 23211</strain>
    </source>
</reference>
<evidence type="ECO:0000313" key="2">
    <source>
        <dbReference type="Proteomes" id="UP000198327"/>
    </source>
</evidence>
<gene>
    <name evidence="1" type="ORF">SAMN05421642_10853</name>
</gene>
<dbReference type="Proteomes" id="UP000198327">
    <property type="component" value="Unassembled WGS sequence"/>
</dbReference>
<protein>
    <submittedName>
        <fullName evidence="1">Uncharacterized protein</fullName>
    </submittedName>
</protein>
<keyword evidence="2" id="KW-1185">Reference proteome</keyword>